<dbReference type="AlphaFoldDB" id="A0A1M4WWN2"/>
<feature type="signal peptide" evidence="2">
    <location>
        <begin position="1"/>
        <end position="26"/>
    </location>
</feature>
<evidence type="ECO:0000256" key="2">
    <source>
        <dbReference type="SAM" id="SignalP"/>
    </source>
</evidence>
<name>A0A1M4WWN2_9BACT</name>
<dbReference type="EMBL" id="FQVB01000008">
    <property type="protein sequence ID" value="SHE85600.1"/>
    <property type="molecule type" value="Genomic_DNA"/>
</dbReference>
<dbReference type="STRING" id="1121391.SAMN02745206_00918"/>
<keyword evidence="4" id="KW-1185">Reference proteome</keyword>
<sequence>MKRMRREIRLFLMIGCVLALSRSAGAGGKNVAAGRLTCFERGIPVARESRLGFRPVDARVMRWAAGDDVDGTGRAVVELTPEHRSVFFQAGIRRLYLLSGSGRYVPGGADVLRFWVRIPSGSPLLSKTGERTFGVWTYHWKPGDEHVGGPSNRGLATDSMMHGYAEFSFRPECSGRWIRVQLSEKAFQKQRDYYHWYAASGVTAPYDFWATLRQVQFVSLGDGDAERADWELDCLGLERRPRLVEVDPSFHRAVAPPGGEIRVPVRITNPTSRDRSYRYFISSALGADRETLYQMVWRTDSLVPARLAQRAVKAGGGVGAVRLHDAFLRPVGYKEISVRAGESWKGYVVHRMHPGMRTGAKKISFSGKNFSARRDTLMTTLIFWDPHEPMSGDEACLINPGSNADEPGHRAPPGFPRQEPPPPGWRSRDVPLHQPGGTFVSMIRLGEAA</sequence>
<accession>A0A1M4WWN2</accession>
<organism evidence="3 4">
    <name type="scientific">Desulfacinum infernum DSM 9756</name>
    <dbReference type="NCBI Taxonomy" id="1121391"/>
    <lineage>
        <taxon>Bacteria</taxon>
        <taxon>Pseudomonadati</taxon>
        <taxon>Thermodesulfobacteriota</taxon>
        <taxon>Syntrophobacteria</taxon>
        <taxon>Syntrophobacterales</taxon>
        <taxon>Syntrophobacteraceae</taxon>
        <taxon>Desulfacinum</taxon>
    </lineage>
</organism>
<evidence type="ECO:0000313" key="3">
    <source>
        <dbReference type="EMBL" id="SHE85600.1"/>
    </source>
</evidence>
<feature type="chain" id="PRO_5013222901" evidence="2">
    <location>
        <begin position="27"/>
        <end position="449"/>
    </location>
</feature>
<evidence type="ECO:0000256" key="1">
    <source>
        <dbReference type="SAM" id="MobiDB-lite"/>
    </source>
</evidence>
<protein>
    <submittedName>
        <fullName evidence="3">Uncharacterized protein</fullName>
    </submittedName>
</protein>
<feature type="compositionally biased region" description="Pro residues" evidence="1">
    <location>
        <begin position="413"/>
        <end position="424"/>
    </location>
</feature>
<gene>
    <name evidence="3" type="ORF">SAMN02745206_00918</name>
</gene>
<evidence type="ECO:0000313" key="4">
    <source>
        <dbReference type="Proteomes" id="UP000184076"/>
    </source>
</evidence>
<keyword evidence="2" id="KW-0732">Signal</keyword>
<reference evidence="4" key="1">
    <citation type="submission" date="2016-11" db="EMBL/GenBank/DDBJ databases">
        <authorList>
            <person name="Varghese N."/>
            <person name="Submissions S."/>
        </authorList>
    </citation>
    <scope>NUCLEOTIDE SEQUENCE [LARGE SCALE GENOMIC DNA]</scope>
    <source>
        <strain evidence="4">DSM 9756</strain>
    </source>
</reference>
<feature type="region of interest" description="Disordered" evidence="1">
    <location>
        <begin position="399"/>
        <end position="437"/>
    </location>
</feature>
<proteinExistence type="predicted"/>
<dbReference type="Proteomes" id="UP000184076">
    <property type="component" value="Unassembled WGS sequence"/>
</dbReference>